<evidence type="ECO:0000259" key="4">
    <source>
        <dbReference type="Pfam" id="PF14161"/>
    </source>
</evidence>
<dbReference type="OrthoDB" id="10028183at2759"/>
<feature type="domain" description="Centrosome-associated FAM110 C-terminal" evidence="3">
    <location>
        <begin position="352"/>
        <end position="454"/>
    </location>
</feature>
<feature type="compositionally biased region" description="Polar residues" evidence="2">
    <location>
        <begin position="301"/>
        <end position="311"/>
    </location>
</feature>
<gene>
    <name evidence="5" type="ORF">KOW79_003974</name>
</gene>
<feature type="region of interest" description="Disordered" evidence="2">
    <location>
        <begin position="401"/>
        <end position="433"/>
    </location>
</feature>
<dbReference type="Pfam" id="PF14160">
    <property type="entry name" value="FAM110_C"/>
    <property type="match status" value="1"/>
</dbReference>
<dbReference type="PANTHER" id="PTHR14758">
    <property type="entry name" value="AGAP005440-PA"/>
    <property type="match status" value="1"/>
</dbReference>
<comment type="caution">
    <text evidence="5">The sequence shown here is derived from an EMBL/GenBank/DDBJ whole genome shotgun (WGS) entry which is preliminary data.</text>
</comment>
<dbReference type="Pfam" id="PF14161">
    <property type="entry name" value="FAM110_N"/>
    <property type="match status" value="1"/>
</dbReference>
<evidence type="ECO:0000256" key="2">
    <source>
        <dbReference type="SAM" id="MobiDB-lite"/>
    </source>
</evidence>
<dbReference type="InterPro" id="IPR025739">
    <property type="entry name" value="FAM110_N"/>
</dbReference>
<organism evidence="5 6">
    <name type="scientific">Hemibagrus wyckioides</name>
    <dbReference type="NCBI Taxonomy" id="337641"/>
    <lineage>
        <taxon>Eukaryota</taxon>
        <taxon>Metazoa</taxon>
        <taxon>Chordata</taxon>
        <taxon>Craniata</taxon>
        <taxon>Vertebrata</taxon>
        <taxon>Euteleostomi</taxon>
        <taxon>Actinopterygii</taxon>
        <taxon>Neopterygii</taxon>
        <taxon>Teleostei</taxon>
        <taxon>Ostariophysi</taxon>
        <taxon>Siluriformes</taxon>
        <taxon>Bagridae</taxon>
        <taxon>Hemibagrus</taxon>
    </lineage>
</organism>
<name>A0A9D3P006_9TELE</name>
<feature type="region of interest" description="Disordered" evidence="2">
    <location>
        <begin position="291"/>
        <end position="367"/>
    </location>
</feature>
<sequence length="463" mass="50024">MKGGGVNEELQRANSSQLHTQIQTDLRDLYYPVSAACRPCLPAFMQSSNRRKGEPFAEKTTVMSVDTLGLSPRRIAKPPESSDSSLGPRKPSAVERLEADKAKYVKSQQVALNKQLPVIRKPLMPSSAQLRSGAPQPTRKVAANVFSKPEAPPFNLEHLSSLINGVSDTAAPPKSEKPGKGQDFAAGSASQMPSWTAGEESFVKSGSSPTAQKKISGDSVAANGSYSVTVRRVDVRPQVVMPQMRKPCRAQLPGQRVHSQLLQLLRPYTQTSSPPQPLQPVKSRHDIMNLTSPVKSPVTPVLSSPFSSEPQSPALPSPDKSPKAVPPTSAQEPLLPSSPAVTHKSSVCSRKRRSLTRSKSDVSDRFSRAGAEVERFFNYCGLEPSDFQDLTPGSDIASISRLRSASAPASECSEGEGGEDEEEESAKDEKPSYGVSVIERNARVIKWLYGMRQAKDSTKVANI</sequence>
<feature type="compositionally biased region" description="Low complexity" evidence="2">
    <location>
        <begin position="401"/>
        <end position="412"/>
    </location>
</feature>
<dbReference type="PANTHER" id="PTHR14758:SF4">
    <property type="entry name" value="PROTEIN FAM110A"/>
    <property type="match status" value="1"/>
</dbReference>
<dbReference type="InterPro" id="IPR025741">
    <property type="entry name" value="FAM110_C"/>
</dbReference>
<feature type="region of interest" description="Disordered" evidence="2">
    <location>
        <begin position="46"/>
        <end position="93"/>
    </location>
</feature>
<dbReference type="AlphaFoldDB" id="A0A9D3P006"/>
<feature type="compositionally biased region" description="Acidic residues" evidence="2">
    <location>
        <begin position="413"/>
        <end position="426"/>
    </location>
</feature>
<protein>
    <submittedName>
        <fullName evidence="5">Uncharacterized protein</fullName>
    </submittedName>
</protein>
<evidence type="ECO:0000313" key="5">
    <source>
        <dbReference type="EMBL" id="KAG7332140.1"/>
    </source>
</evidence>
<reference evidence="5 6" key="1">
    <citation type="submission" date="2021-06" db="EMBL/GenBank/DDBJ databases">
        <title>Chromosome-level genome assembly of the red-tail catfish (Hemibagrus wyckioides).</title>
        <authorList>
            <person name="Shao F."/>
        </authorList>
    </citation>
    <scope>NUCLEOTIDE SEQUENCE [LARGE SCALE GENOMIC DNA]</scope>
    <source>
        <strain evidence="5">EC202008001</strain>
        <tissue evidence="5">Blood</tissue>
    </source>
</reference>
<feature type="compositionally biased region" description="Basic and acidic residues" evidence="2">
    <location>
        <begin position="358"/>
        <end position="367"/>
    </location>
</feature>
<evidence type="ECO:0000256" key="1">
    <source>
        <dbReference type="ARBA" id="ARBA00010576"/>
    </source>
</evidence>
<evidence type="ECO:0000259" key="3">
    <source>
        <dbReference type="Pfam" id="PF14160"/>
    </source>
</evidence>
<feature type="domain" description="Centrosome-associated FAM110 N-terminal" evidence="4">
    <location>
        <begin position="86"/>
        <end position="146"/>
    </location>
</feature>
<keyword evidence="6" id="KW-1185">Reference proteome</keyword>
<feature type="region of interest" description="Disordered" evidence="2">
    <location>
        <begin position="165"/>
        <end position="221"/>
    </location>
</feature>
<feature type="compositionally biased region" description="Polar residues" evidence="2">
    <location>
        <begin position="204"/>
        <end position="213"/>
    </location>
</feature>
<feature type="compositionally biased region" description="Polar residues" evidence="2">
    <location>
        <begin position="339"/>
        <end position="348"/>
    </location>
</feature>
<evidence type="ECO:0000313" key="6">
    <source>
        <dbReference type="Proteomes" id="UP000824219"/>
    </source>
</evidence>
<dbReference type="InterPro" id="IPR025740">
    <property type="entry name" value="FAM110"/>
</dbReference>
<comment type="similarity">
    <text evidence="1">Belongs to the FAM110 family.</text>
</comment>
<dbReference type="EMBL" id="JAHKSW010000005">
    <property type="protein sequence ID" value="KAG7332140.1"/>
    <property type="molecule type" value="Genomic_DNA"/>
</dbReference>
<dbReference type="Proteomes" id="UP000824219">
    <property type="component" value="Linkage Group LG05"/>
</dbReference>
<accession>A0A9D3P006</accession>
<proteinExistence type="inferred from homology"/>